<feature type="transmembrane region" description="Helical" evidence="3">
    <location>
        <begin position="399"/>
        <end position="424"/>
    </location>
</feature>
<dbReference type="InterPro" id="IPR004995">
    <property type="entry name" value="Spore_Ger"/>
</dbReference>
<dbReference type="PANTHER" id="PTHR22550">
    <property type="entry name" value="SPORE GERMINATION PROTEIN"/>
    <property type="match status" value="1"/>
</dbReference>
<dbReference type="Proteomes" id="UP000670947">
    <property type="component" value="Unassembled WGS sequence"/>
</dbReference>
<sequence>MTSLVQRLSKTFEHDNDFFAIPAYLSDAPAMLIGFKSLIDVPSTKIGLQQHCESASLARMSLDRLKASLGDVKPDLADEGEAIGAILKGKLLICFEEDSACVIADPVLKKLDRQVDQPTTENVLHGSFNAFIEDSHANIGILRKQVQSEKLRVHTYVIGSEETTSLSLLYYDGKADPAFIAKIKHQIESNRNRCVRNLQGLARYMGFNAWRTLSNFTQTELPEETARYLREGRAVLLLDQFPIAFVLPGLILDAFFLESDRNMTVPLMVFMRSVRFVGVMATLILPALYVALVSVNPEVLRIELAVSIAQSREGIPYPVFLEIVLMLIILELIIEASARLPQRIGPTITMVGGIILGQAVVQAKLVSNILIIILAAVTIANSTIVGLPQTIALRSAKYMIVVLAALFGVMGILEGLALVCAYLASLTTYGVPYVSLYKTRNANDHG</sequence>
<comment type="caution">
    <text evidence="4">The sequence shown here is derived from an EMBL/GenBank/DDBJ whole genome shotgun (WGS) entry which is preliminary data.</text>
</comment>
<reference evidence="4 5" key="1">
    <citation type="submission" date="2021-03" db="EMBL/GenBank/DDBJ databases">
        <title>Paenibacillus artemisicola MWE-103 whole genome sequence.</title>
        <authorList>
            <person name="Ham Y.J."/>
        </authorList>
    </citation>
    <scope>NUCLEOTIDE SEQUENCE [LARGE SCALE GENOMIC DNA]</scope>
    <source>
        <strain evidence="4 5">MWE-103</strain>
    </source>
</reference>
<feature type="transmembrane region" description="Helical" evidence="3">
    <location>
        <begin position="315"/>
        <end position="334"/>
    </location>
</feature>
<accession>A0ABS3W3U8</accession>
<comment type="similarity">
    <text evidence="1">Belongs to the GerABKA family.</text>
</comment>
<dbReference type="PANTHER" id="PTHR22550:SF5">
    <property type="entry name" value="LEUCINE ZIPPER PROTEIN 4"/>
    <property type="match status" value="1"/>
</dbReference>
<evidence type="ECO:0000313" key="5">
    <source>
        <dbReference type="Proteomes" id="UP000670947"/>
    </source>
</evidence>
<organism evidence="4 5">
    <name type="scientific">Paenibacillus artemisiicola</name>
    <dbReference type="NCBI Taxonomy" id="1172618"/>
    <lineage>
        <taxon>Bacteria</taxon>
        <taxon>Bacillati</taxon>
        <taxon>Bacillota</taxon>
        <taxon>Bacilli</taxon>
        <taxon>Bacillales</taxon>
        <taxon>Paenibacillaceae</taxon>
        <taxon>Paenibacillus</taxon>
    </lineage>
</organism>
<keyword evidence="3" id="KW-1133">Transmembrane helix</keyword>
<gene>
    <name evidence="4" type="ORF">I8J29_02150</name>
</gene>
<evidence type="ECO:0000256" key="2">
    <source>
        <dbReference type="ARBA" id="ARBA00023136"/>
    </source>
</evidence>
<feature type="transmembrane region" description="Helical" evidence="3">
    <location>
        <begin position="369"/>
        <end position="387"/>
    </location>
</feature>
<evidence type="ECO:0000256" key="3">
    <source>
        <dbReference type="SAM" id="Phobius"/>
    </source>
</evidence>
<dbReference type="EMBL" id="JAGGDJ010000001">
    <property type="protein sequence ID" value="MBO7742981.1"/>
    <property type="molecule type" value="Genomic_DNA"/>
</dbReference>
<dbReference type="Pfam" id="PF03323">
    <property type="entry name" value="GerA"/>
    <property type="match status" value="1"/>
</dbReference>
<feature type="transmembrane region" description="Helical" evidence="3">
    <location>
        <begin position="276"/>
        <end position="295"/>
    </location>
</feature>
<name>A0ABS3W3U8_9BACL</name>
<keyword evidence="2 3" id="KW-0472">Membrane</keyword>
<feature type="transmembrane region" description="Helical" evidence="3">
    <location>
        <begin position="346"/>
        <end position="363"/>
    </location>
</feature>
<dbReference type="PIRSF" id="PIRSF005690">
    <property type="entry name" value="GerBA"/>
    <property type="match status" value="1"/>
</dbReference>
<feature type="transmembrane region" description="Helical" evidence="3">
    <location>
        <begin position="234"/>
        <end position="256"/>
    </location>
</feature>
<dbReference type="RefSeq" id="WP_208845931.1">
    <property type="nucleotide sequence ID" value="NZ_JAGGDJ010000001.1"/>
</dbReference>
<protein>
    <submittedName>
        <fullName evidence="4">Spore germination protein</fullName>
    </submittedName>
</protein>
<evidence type="ECO:0000256" key="1">
    <source>
        <dbReference type="ARBA" id="ARBA00005278"/>
    </source>
</evidence>
<dbReference type="InterPro" id="IPR050768">
    <property type="entry name" value="UPF0353/GerABKA_families"/>
</dbReference>
<keyword evidence="3" id="KW-0812">Transmembrane</keyword>
<proteinExistence type="inferred from homology"/>
<keyword evidence="5" id="KW-1185">Reference proteome</keyword>
<evidence type="ECO:0000313" key="4">
    <source>
        <dbReference type="EMBL" id="MBO7742981.1"/>
    </source>
</evidence>